<dbReference type="Pfam" id="PF01762">
    <property type="entry name" value="Galactosyl_T"/>
    <property type="match status" value="1"/>
</dbReference>
<dbReference type="OrthoDB" id="5512589at2759"/>
<gene>
    <name evidence="11" type="ORF">EDS130_LOCUS256</name>
</gene>
<organism evidence="11 12">
    <name type="scientific">Adineta ricciae</name>
    <name type="common">Rotifer</name>
    <dbReference type="NCBI Taxonomy" id="249248"/>
    <lineage>
        <taxon>Eukaryota</taxon>
        <taxon>Metazoa</taxon>
        <taxon>Spiralia</taxon>
        <taxon>Gnathifera</taxon>
        <taxon>Rotifera</taxon>
        <taxon>Eurotatoria</taxon>
        <taxon>Bdelloidea</taxon>
        <taxon>Adinetida</taxon>
        <taxon>Adinetidae</taxon>
        <taxon>Adineta</taxon>
    </lineage>
</organism>
<feature type="transmembrane region" description="Helical" evidence="10">
    <location>
        <begin position="407"/>
        <end position="431"/>
    </location>
</feature>
<dbReference type="GO" id="GO:0006493">
    <property type="term" value="P:protein O-linked glycosylation"/>
    <property type="evidence" value="ECO:0007669"/>
    <property type="project" value="TreeGrafter"/>
</dbReference>
<evidence type="ECO:0000256" key="5">
    <source>
        <dbReference type="ARBA" id="ARBA00022692"/>
    </source>
</evidence>
<dbReference type="Gene3D" id="3.90.550.50">
    <property type="match status" value="1"/>
</dbReference>
<dbReference type="GO" id="GO:0016758">
    <property type="term" value="F:hexosyltransferase activity"/>
    <property type="evidence" value="ECO:0007669"/>
    <property type="project" value="InterPro"/>
</dbReference>
<accession>A0A813MIA6</accession>
<keyword evidence="7 10" id="KW-1133">Transmembrane helix</keyword>
<dbReference type="InterPro" id="IPR002659">
    <property type="entry name" value="Glyco_trans_31"/>
</dbReference>
<dbReference type="EC" id="2.4.1.-" evidence="10"/>
<protein>
    <recommendedName>
        <fullName evidence="10">Hexosyltransferase</fullName>
        <ecNumber evidence="10">2.4.1.-</ecNumber>
    </recommendedName>
</protein>
<dbReference type="PANTHER" id="PTHR11214:SF314">
    <property type="entry name" value="HEXOSYLTRANSFERASE"/>
    <property type="match status" value="1"/>
</dbReference>
<reference evidence="11" key="1">
    <citation type="submission" date="2021-02" db="EMBL/GenBank/DDBJ databases">
        <authorList>
            <person name="Nowell W R."/>
        </authorList>
    </citation>
    <scope>NUCLEOTIDE SEQUENCE</scope>
</reference>
<sequence>MLMTHDLTSLSLSINRINLFTVQASRNMYSPARKVRASIRRTLFLILTGILSGLLLIETVLEFGQQMTKTSYEPTRSAGLMLNRSQMLLAKEVILEPFLYPCKANLKSATPSYPLYIIIKTRAVSSGTYFQRRIFTRSSWGQEARTLGIPVIYAIGKPKDAYTQVMLERENKNYGDLLQLNYIDAYYNITIKSTGILNWFASRGCEHVTPYLFVVDDDVLLNLPPLLSMISNHTFNFNTIYGLYLADIEPHPSGKWAVSLTDFPNRTYPTFIIGASTLYPAIVVPKLVDSVFNLVEKSQPIFFLDDVLFSGILAEQLGIQRAPMNGIEDCSYTDLFSRVIITECSNLRRLYIWSKFILSRLGQDTYEVDRLISKTSYTKWRGDFVQMRNGTAIIQPSEFDQSTLNVFFGYHFNISFLALLILIFVFISIFISKLLPTGQINQKLPSVSSASPRASLLTPIK</sequence>
<evidence type="ECO:0000256" key="7">
    <source>
        <dbReference type="ARBA" id="ARBA00022989"/>
    </source>
</evidence>
<dbReference type="Proteomes" id="UP000663852">
    <property type="component" value="Unassembled WGS sequence"/>
</dbReference>
<evidence type="ECO:0000256" key="4">
    <source>
        <dbReference type="ARBA" id="ARBA00022679"/>
    </source>
</evidence>
<proteinExistence type="inferred from homology"/>
<dbReference type="EMBL" id="CAJNOJ010000001">
    <property type="protein sequence ID" value="CAF0721075.1"/>
    <property type="molecule type" value="Genomic_DNA"/>
</dbReference>
<keyword evidence="5 10" id="KW-0812">Transmembrane</keyword>
<keyword evidence="4" id="KW-0808">Transferase</keyword>
<dbReference type="PANTHER" id="PTHR11214">
    <property type="entry name" value="BETA-1,3-N-ACETYLGLUCOSAMINYLTRANSFERASE"/>
    <property type="match status" value="1"/>
</dbReference>
<comment type="subcellular location">
    <subcellularLocation>
        <location evidence="1 10">Golgi apparatus membrane</location>
        <topology evidence="1 10">Single-pass type II membrane protein</topology>
    </subcellularLocation>
</comment>
<keyword evidence="8 10" id="KW-0333">Golgi apparatus</keyword>
<comment type="caution">
    <text evidence="11">The sequence shown here is derived from an EMBL/GenBank/DDBJ whole genome shotgun (WGS) entry which is preliminary data.</text>
</comment>
<keyword evidence="6" id="KW-0735">Signal-anchor</keyword>
<evidence type="ECO:0000256" key="9">
    <source>
        <dbReference type="ARBA" id="ARBA00023136"/>
    </source>
</evidence>
<evidence type="ECO:0000256" key="6">
    <source>
        <dbReference type="ARBA" id="ARBA00022968"/>
    </source>
</evidence>
<evidence type="ECO:0000256" key="8">
    <source>
        <dbReference type="ARBA" id="ARBA00023034"/>
    </source>
</evidence>
<evidence type="ECO:0000256" key="10">
    <source>
        <dbReference type="RuleBase" id="RU363063"/>
    </source>
</evidence>
<evidence type="ECO:0000256" key="3">
    <source>
        <dbReference type="ARBA" id="ARBA00022676"/>
    </source>
</evidence>
<evidence type="ECO:0000313" key="12">
    <source>
        <dbReference type="Proteomes" id="UP000663852"/>
    </source>
</evidence>
<comment type="caution">
    <text evidence="10">Lacks conserved residue(s) required for the propagation of feature annotation.</text>
</comment>
<evidence type="ECO:0000256" key="2">
    <source>
        <dbReference type="ARBA" id="ARBA00008661"/>
    </source>
</evidence>
<keyword evidence="3 10" id="KW-0328">Glycosyltransferase</keyword>
<evidence type="ECO:0000313" key="11">
    <source>
        <dbReference type="EMBL" id="CAF0721075.1"/>
    </source>
</evidence>
<evidence type="ECO:0000256" key="1">
    <source>
        <dbReference type="ARBA" id="ARBA00004323"/>
    </source>
</evidence>
<dbReference type="GO" id="GO:0000139">
    <property type="term" value="C:Golgi membrane"/>
    <property type="evidence" value="ECO:0007669"/>
    <property type="project" value="UniProtKB-SubCell"/>
</dbReference>
<name>A0A813MIA6_ADIRI</name>
<comment type="similarity">
    <text evidence="2 10">Belongs to the glycosyltransferase 31 family.</text>
</comment>
<keyword evidence="9 10" id="KW-0472">Membrane</keyword>
<dbReference type="AlphaFoldDB" id="A0A813MIA6"/>
<feature type="transmembrane region" description="Helical" evidence="10">
    <location>
        <begin position="43"/>
        <end position="61"/>
    </location>
</feature>